<sequence length="238" mass="26877">MEAFNADQFADIPNQENLHYPFADHRDWEVGSFLLTSSLSMKAIDKFLSLDLIKSLPLSFQSARELQGLAELLPQLGPRWHCKTMETSCETKRPARLFYRDAVDCLAYLFSNPLFKDWLELSPYRVFETAERLVRVYSEWMSAGVAWGMQEELPDSATLLGAILSSDKTNITNMCGGRVAHPLLIGLANISSAIHNKASSNAFLLNALLPIVEFIHPVKRMQTLLADRLYHNSVVFVI</sequence>
<evidence type="ECO:0000313" key="1">
    <source>
        <dbReference type="EMBL" id="KIJ58993.1"/>
    </source>
</evidence>
<name>A0A0C9VZR8_9AGAM</name>
<feature type="non-terminal residue" evidence="1">
    <location>
        <position position="238"/>
    </location>
</feature>
<gene>
    <name evidence="1" type="ORF">HYDPIDRAFT_101594</name>
</gene>
<dbReference type="HOGENOM" id="CLU_006344_2_1_1"/>
<evidence type="ECO:0000313" key="2">
    <source>
        <dbReference type="Proteomes" id="UP000053820"/>
    </source>
</evidence>
<dbReference type="InterPro" id="IPR041078">
    <property type="entry name" value="Plavaka"/>
</dbReference>
<proteinExistence type="predicted"/>
<reference evidence="1 2" key="1">
    <citation type="submission" date="2014-04" db="EMBL/GenBank/DDBJ databases">
        <title>Evolutionary Origins and Diversification of the Mycorrhizal Mutualists.</title>
        <authorList>
            <consortium name="DOE Joint Genome Institute"/>
            <consortium name="Mycorrhizal Genomics Consortium"/>
            <person name="Kohler A."/>
            <person name="Kuo A."/>
            <person name="Nagy L.G."/>
            <person name="Floudas D."/>
            <person name="Copeland A."/>
            <person name="Barry K.W."/>
            <person name="Cichocki N."/>
            <person name="Veneault-Fourrey C."/>
            <person name="LaButti K."/>
            <person name="Lindquist E.A."/>
            <person name="Lipzen A."/>
            <person name="Lundell T."/>
            <person name="Morin E."/>
            <person name="Murat C."/>
            <person name="Riley R."/>
            <person name="Ohm R."/>
            <person name="Sun H."/>
            <person name="Tunlid A."/>
            <person name="Henrissat B."/>
            <person name="Grigoriev I.V."/>
            <person name="Hibbett D.S."/>
            <person name="Martin F."/>
        </authorList>
    </citation>
    <scope>NUCLEOTIDE SEQUENCE [LARGE SCALE GENOMIC DNA]</scope>
    <source>
        <strain evidence="1 2">MD-312</strain>
    </source>
</reference>
<dbReference type="Proteomes" id="UP000053820">
    <property type="component" value="Unassembled WGS sequence"/>
</dbReference>
<dbReference type="OrthoDB" id="2688393at2759"/>
<dbReference type="EMBL" id="KN839901">
    <property type="protein sequence ID" value="KIJ58993.1"/>
    <property type="molecule type" value="Genomic_DNA"/>
</dbReference>
<dbReference type="Pfam" id="PF18759">
    <property type="entry name" value="Plavaka"/>
    <property type="match status" value="1"/>
</dbReference>
<accession>A0A0C9VZR8</accession>
<organism evidence="1 2">
    <name type="scientific">Hydnomerulius pinastri MD-312</name>
    <dbReference type="NCBI Taxonomy" id="994086"/>
    <lineage>
        <taxon>Eukaryota</taxon>
        <taxon>Fungi</taxon>
        <taxon>Dikarya</taxon>
        <taxon>Basidiomycota</taxon>
        <taxon>Agaricomycotina</taxon>
        <taxon>Agaricomycetes</taxon>
        <taxon>Agaricomycetidae</taxon>
        <taxon>Boletales</taxon>
        <taxon>Boletales incertae sedis</taxon>
        <taxon>Leucogyrophana</taxon>
    </lineage>
</organism>
<protein>
    <submittedName>
        <fullName evidence="1">Uncharacterized protein</fullName>
    </submittedName>
</protein>
<dbReference type="AlphaFoldDB" id="A0A0C9VZR8"/>
<keyword evidence="2" id="KW-1185">Reference proteome</keyword>